<protein>
    <submittedName>
        <fullName evidence="1">Uncharacterized protein</fullName>
    </submittedName>
</protein>
<accession>K1SHQ1</accession>
<gene>
    <name evidence="1" type="ORF">OBE_09116</name>
</gene>
<feature type="non-terminal residue" evidence="1">
    <location>
        <position position="1"/>
    </location>
</feature>
<dbReference type="EMBL" id="AJWZ01006307">
    <property type="protein sequence ID" value="EKC60152.1"/>
    <property type="molecule type" value="Genomic_DNA"/>
</dbReference>
<reference evidence="1" key="1">
    <citation type="journal article" date="2013" name="Environ. Microbiol.">
        <title>Microbiota from the distal guts of lean and obese adolescents exhibit partial functional redundancy besides clear differences in community structure.</title>
        <authorList>
            <person name="Ferrer M."/>
            <person name="Ruiz A."/>
            <person name="Lanza F."/>
            <person name="Haange S.B."/>
            <person name="Oberbach A."/>
            <person name="Till H."/>
            <person name="Bargiela R."/>
            <person name="Campoy C."/>
            <person name="Segura M.T."/>
            <person name="Richter M."/>
            <person name="von Bergen M."/>
            <person name="Seifert J."/>
            <person name="Suarez A."/>
        </authorList>
    </citation>
    <scope>NUCLEOTIDE SEQUENCE</scope>
</reference>
<proteinExistence type="predicted"/>
<name>K1SHQ1_9ZZZZ</name>
<sequence>AWGVMIVIGFVTYLFFRTKKWR</sequence>
<evidence type="ECO:0000313" key="1">
    <source>
        <dbReference type="EMBL" id="EKC60152.1"/>
    </source>
</evidence>
<organism evidence="1">
    <name type="scientific">human gut metagenome</name>
    <dbReference type="NCBI Taxonomy" id="408170"/>
    <lineage>
        <taxon>unclassified sequences</taxon>
        <taxon>metagenomes</taxon>
        <taxon>organismal metagenomes</taxon>
    </lineage>
</organism>
<comment type="caution">
    <text evidence="1">The sequence shown here is derived from an EMBL/GenBank/DDBJ whole genome shotgun (WGS) entry which is preliminary data.</text>
</comment>
<dbReference type="AlphaFoldDB" id="K1SHQ1"/>